<reference evidence="2 3" key="1">
    <citation type="journal article" date="2018" name="Front. Plant Sci.">
        <title>Red Clover (Trifolium pratense) and Zigzag Clover (T. medium) - A Picture of Genomic Similarities and Differences.</title>
        <authorList>
            <person name="Dluhosova J."/>
            <person name="Istvanek J."/>
            <person name="Nedelnik J."/>
            <person name="Repkova J."/>
        </authorList>
    </citation>
    <scope>NUCLEOTIDE SEQUENCE [LARGE SCALE GENOMIC DNA]</scope>
    <source>
        <strain evidence="3">cv. 10/8</strain>
        <tissue evidence="2">Leaf</tissue>
    </source>
</reference>
<dbReference type="Proteomes" id="UP000265520">
    <property type="component" value="Unassembled WGS sequence"/>
</dbReference>
<protein>
    <submittedName>
        <fullName evidence="2">Insulin-degrading enzyme</fullName>
    </submittedName>
</protein>
<evidence type="ECO:0000313" key="2">
    <source>
        <dbReference type="EMBL" id="MCH81420.1"/>
    </source>
</evidence>
<dbReference type="Gene3D" id="3.30.830.10">
    <property type="entry name" value="Metalloenzyme, LuxS/M16 peptidase-like"/>
    <property type="match status" value="1"/>
</dbReference>
<keyword evidence="3" id="KW-1185">Reference proteome</keyword>
<dbReference type="InterPro" id="IPR050626">
    <property type="entry name" value="Peptidase_M16"/>
</dbReference>
<keyword evidence="1" id="KW-0479">Metal-binding</keyword>
<organism evidence="2 3">
    <name type="scientific">Trifolium medium</name>
    <dbReference type="NCBI Taxonomy" id="97028"/>
    <lineage>
        <taxon>Eukaryota</taxon>
        <taxon>Viridiplantae</taxon>
        <taxon>Streptophyta</taxon>
        <taxon>Embryophyta</taxon>
        <taxon>Tracheophyta</taxon>
        <taxon>Spermatophyta</taxon>
        <taxon>Magnoliopsida</taxon>
        <taxon>eudicotyledons</taxon>
        <taxon>Gunneridae</taxon>
        <taxon>Pentapetalae</taxon>
        <taxon>rosids</taxon>
        <taxon>fabids</taxon>
        <taxon>Fabales</taxon>
        <taxon>Fabaceae</taxon>
        <taxon>Papilionoideae</taxon>
        <taxon>50 kb inversion clade</taxon>
        <taxon>NPAAA clade</taxon>
        <taxon>Hologalegina</taxon>
        <taxon>IRL clade</taxon>
        <taxon>Trifolieae</taxon>
        <taxon>Trifolium</taxon>
    </lineage>
</organism>
<evidence type="ECO:0000313" key="3">
    <source>
        <dbReference type="Proteomes" id="UP000265520"/>
    </source>
</evidence>
<dbReference type="GO" id="GO:0046872">
    <property type="term" value="F:metal ion binding"/>
    <property type="evidence" value="ECO:0007669"/>
    <property type="project" value="UniProtKB-KW"/>
</dbReference>
<gene>
    <name evidence="2" type="ORF">A2U01_0002207</name>
</gene>
<comment type="caution">
    <text evidence="2">The sequence shown here is derived from an EMBL/GenBank/DDBJ whole genome shotgun (WGS) entry which is preliminary data.</text>
</comment>
<dbReference type="GO" id="GO:0005829">
    <property type="term" value="C:cytosol"/>
    <property type="evidence" value="ECO:0007669"/>
    <property type="project" value="TreeGrafter"/>
</dbReference>
<accession>A0A392M291</accession>
<evidence type="ECO:0000256" key="1">
    <source>
        <dbReference type="ARBA" id="ARBA00022723"/>
    </source>
</evidence>
<dbReference type="PANTHER" id="PTHR43690">
    <property type="entry name" value="NARDILYSIN"/>
    <property type="match status" value="1"/>
</dbReference>
<feature type="non-terminal residue" evidence="2">
    <location>
        <position position="81"/>
    </location>
</feature>
<name>A0A392M291_9FABA</name>
<dbReference type="EMBL" id="LXQA010002282">
    <property type="protein sequence ID" value="MCH81420.1"/>
    <property type="molecule type" value="Genomic_DNA"/>
</dbReference>
<dbReference type="AlphaFoldDB" id="A0A392M291"/>
<dbReference type="PANTHER" id="PTHR43690:SF18">
    <property type="entry name" value="INSULIN-DEGRADING ENZYME-RELATED"/>
    <property type="match status" value="1"/>
</dbReference>
<proteinExistence type="predicted"/>
<sequence>MDEMAQVLPEVIKSPYDIREYRAIKLRNDLITLTVQVPLVPTAAGEPKKVEERKRKCAVAMSVGVGSLHGPKKVQGVAHMI</sequence>